<dbReference type="AlphaFoldDB" id="A0A9P4Q9R6"/>
<organism evidence="1 2">
    <name type="scientific">Polychaeton citri CBS 116435</name>
    <dbReference type="NCBI Taxonomy" id="1314669"/>
    <lineage>
        <taxon>Eukaryota</taxon>
        <taxon>Fungi</taxon>
        <taxon>Dikarya</taxon>
        <taxon>Ascomycota</taxon>
        <taxon>Pezizomycotina</taxon>
        <taxon>Dothideomycetes</taxon>
        <taxon>Dothideomycetidae</taxon>
        <taxon>Capnodiales</taxon>
        <taxon>Capnodiaceae</taxon>
        <taxon>Polychaeton</taxon>
    </lineage>
</organism>
<name>A0A9P4Q9R6_9PEZI</name>
<keyword evidence="2" id="KW-1185">Reference proteome</keyword>
<dbReference type="EMBL" id="MU003783">
    <property type="protein sequence ID" value="KAF2722394.1"/>
    <property type="molecule type" value="Genomic_DNA"/>
</dbReference>
<proteinExistence type="predicted"/>
<gene>
    <name evidence="1" type="ORF">K431DRAFT_284081</name>
</gene>
<dbReference type="OrthoDB" id="3649689at2759"/>
<sequence length="409" mass="47873">MFNPPHRRRTFLFKLDPRPKYYSYSDEELDSYIEIRGLQLRSDDYRNWSKSVKAGYLELMDSERRFNFMNLPPELRNIVYVNLLTMRRTKEARPWRTAVYKCWPQILATSSIINAEASGLLWSLNEIEIRFAPDPVPKTICKLAGTQVDFKWNTHIKETLELVERPGSHGALRKGLKQTRQLHLAFELPCTLRHNQMAYDGCLRQMNNMLFALTTLIDSANRIEEVKVSLHYRGQLPSAQEVFLVLYPLRQVSGLPEVALGEPVRVSPTLTMTSLLSRWDSFSNGSVPSLFASKQDWSNLTRDVRTRYRQLQNIAVESARLTKQRGRWIQRPNKKYVKPLRELEKLMRNPLKPWENAGGYAHKYGWWGPAFESDLYTRLHNIRMLLRQSSDLIEQHTQAQMNQETSPME</sequence>
<comment type="caution">
    <text evidence="1">The sequence shown here is derived from an EMBL/GenBank/DDBJ whole genome shotgun (WGS) entry which is preliminary data.</text>
</comment>
<dbReference type="Proteomes" id="UP000799441">
    <property type="component" value="Unassembled WGS sequence"/>
</dbReference>
<evidence type="ECO:0000313" key="2">
    <source>
        <dbReference type="Proteomes" id="UP000799441"/>
    </source>
</evidence>
<evidence type="ECO:0008006" key="3">
    <source>
        <dbReference type="Google" id="ProtNLM"/>
    </source>
</evidence>
<protein>
    <recommendedName>
        <fullName evidence="3">F-box domain-containing protein</fullName>
    </recommendedName>
</protein>
<accession>A0A9P4Q9R6</accession>
<evidence type="ECO:0000313" key="1">
    <source>
        <dbReference type="EMBL" id="KAF2722394.1"/>
    </source>
</evidence>
<reference evidence="1" key="1">
    <citation type="journal article" date="2020" name="Stud. Mycol.">
        <title>101 Dothideomycetes genomes: a test case for predicting lifestyles and emergence of pathogens.</title>
        <authorList>
            <person name="Haridas S."/>
            <person name="Albert R."/>
            <person name="Binder M."/>
            <person name="Bloem J."/>
            <person name="Labutti K."/>
            <person name="Salamov A."/>
            <person name="Andreopoulos B."/>
            <person name="Baker S."/>
            <person name="Barry K."/>
            <person name="Bills G."/>
            <person name="Bluhm B."/>
            <person name="Cannon C."/>
            <person name="Castanera R."/>
            <person name="Culley D."/>
            <person name="Daum C."/>
            <person name="Ezra D."/>
            <person name="Gonzalez J."/>
            <person name="Henrissat B."/>
            <person name="Kuo A."/>
            <person name="Liang C."/>
            <person name="Lipzen A."/>
            <person name="Lutzoni F."/>
            <person name="Magnuson J."/>
            <person name="Mondo S."/>
            <person name="Nolan M."/>
            <person name="Ohm R."/>
            <person name="Pangilinan J."/>
            <person name="Park H.-J."/>
            <person name="Ramirez L."/>
            <person name="Alfaro M."/>
            <person name="Sun H."/>
            <person name="Tritt A."/>
            <person name="Yoshinaga Y."/>
            <person name="Zwiers L.-H."/>
            <person name="Turgeon B."/>
            <person name="Goodwin S."/>
            <person name="Spatafora J."/>
            <person name="Crous P."/>
            <person name="Grigoriev I."/>
        </authorList>
    </citation>
    <scope>NUCLEOTIDE SEQUENCE</scope>
    <source>
        <strain evidence="1">CBS 116435</strain>
    </source>
</reference>